<name>A0A9W8CJZ6_9FUNG</name>
<proteinExistence type="predicted"/>
<comment type="caution">
    <text evidence="1">The sequence shown here is derived from an EMBL/GenBank/DDBJ whole genome shotgun (WGS) entry which is preliminary data.</text>
</comment>
<dbReference type="Proteomes" id="UP001145021">
    <property type="component" value="Unassembled WGS sequence"/>
</dbReference>
<reference evidence="1" key="1">
    <citation type="submission" date="2022-07" db="EMBL/GenBank/DDBJ databases">
        <title>Phylogenomic reconstructions and comparative analyses of Kickxellomycotina fungi.</title>
        <authorList>
            <person name="Reynolds N.K."/>
            <person name="Stajich J.E."/>
            <person name="Barry K."/>
            <person name="Grigoriev I.V."/>
            <person name="Crous P."/>
            <person name="Smith M.E."/>
        </authorList>
    </citation>
    <scope>NUCLEOTIDE SEQUENCE</scope>
    <source>
        <strain evidence="1">NBRC 105413</strain>
    </source>
</reference>
<dbReference type="EMBL" id="JANBOH010000037">
    <property type="protein sequence ID" value="KAJ1647148.1"/>
    <property type="molecule type" value="Genomic_DNA"/>
</dbReference>
<evidence type="ECO:0000313" key="2">
    <source>
        <dbReference type="Proteomes" id="UP001145021"/>
    </source>
</evidence>
<sequence>MHHFVFDFAKPGAFDITNGASTVTINSVEHKVDVCVCKNCVEIRAKKRAEEEKRKLPPPPPCCHYHHHCCQHH</sequence>
<organism evidence="1 2">
    <name type="scientific">Coemansia asiatica</name>
    <dbReference type="NCBI Taxonomy" id="1052880"/>
    <lineage>
        <taxon>Eukaryota</taxon>
        <taxon>Fungi</taxon>
        <taxon>Fungi incertae sedis</taxon>
        <taxon>Zoopagomycota</taxon>
        <taxon>Kickxellomycotina</taxon>
        <taxon>Kickxellomycetes</taxon>
        <taxon>Kickxellales</taxon>
        <taxon>Kickxellaceae</taxon>
        <taxon>Coemansia</taxon>
    </lineage>
</organism>
<gene>
    <name evidence="1" type="ORF">LPJ64_001408</name>
</gene>
<dbReference type="AlphaFoldDB" id="A0A9W8CJZ6"/>
<evidence type="ECO:0000313" key="1">
    <source>
        <dbReference type="EMBL" id="KAJ1647148.1"/>
    </source>
</evidence>
<protein>
    <submittedName>
        <fullName evidence="1">Uncharacterized protein</fullName>
    </submittedName>
</protein>
<accession>A0A9W8CJZ6</accession>
<keyword evidence="2" id="KW-1185">Reference proteome</keyword>